<feature type="transmembrane region" description="Helical" evidence="11">
    <location>
        <begin position="146"/>
        <end position="166"/>
    </location>
</feature>
<dbReference type="PANTHER" id="PTHR43394">
    <property type="entry name" value="ATP-DEPENDENT PERMEASE MDL1, MITOCHONDRIAL"/>
    <property type="match status" value="1"/>
</dbReference>
<evidence type="ECO:0000256" key="7">
    <source>
        <dbReference type="ARBA" id="ARBA00022840"/>
    </source>
</evidence>
<evidence type="ECO:0000313" key="14">
    <source>
        <dbReference type="EMBL" id="KAK3257511.1"/>
    </source>
</evidence>
<feature type="transmembrane region" description="Helical" evidence="11">
    <location>
        <begin position="918"/>
        <end position="936"/>
    </location>
</feature>
<sequence>MDGNTESGTRGTNGATVTLSKDVTLIAEESKMEFQDTDSSSQVDIHVEMVQSYTEKPREEGIDVSGENGGGDPEDEKAVDAPEPPKTKSLLELYRFADFQDKIMLFLGLFFSAVAGGAQPTVALFIGRMIDTLQSEEDMEEAKEEVGLLAIGLTFLGVVLFAGFYLKNISFNIPAVRQYAKIKARYLEAVLRQDITWFDDTSPGKLQSRITGDTLLIQSAVGSKVGDAVAAVCQIISGFTIAFSISWKLALVVLSIMPFMAVAMGAFVMMMGRYTDKASQANSNTSSISQQALSSIRTVSALTLQKHISTLFEAEAIKRQEAEIAGNKSLMLSIGVFIGLINASYALATWYGAQLVYDDELNGGEVLTVFWAILFGGMAFSQIGPAMEAVMKGKIAAYEVFELIDRVPPIDSSSEEGLKPVRCMGEVELRAVHFHYPSRPEVPVFNNYNLHVAAGQTVALVGESGGGKSTVIGLIERFYDPVQGKVLLDGVDLQVLNLQWLRAQIGLVAQEPVLFAASILENVQYGKVGATQAEVEEAAKMANAHEFVSKFPDGYETQVGERGVQLSGGQKQRIAIARAVIRDPRILLLDEATSALDSESEQVVQAALDHLLQMKRRTTIVVAHRLSTIKDADSIAVIYDGRIVEQGTHNELAGMVDGYYTNLLALQDLSATTVVADGSGVIAAQPATAFGSPPGSPMVGGPKKSAEFSRLPVHFASPPDKQGANLEPDPDDVLAVNLATADAKQLKKLDPKSLPEVDPGRLRALVAPDWWLMLIGLFGAVVGGASSPFLAVLLGLMVDIFYETDRASMKNDANTYALLFVVLAVVVALAQISQHAMGIVGARFTSRLGRLFFERAMHQDVAFHDTLSPGILNAQLAHDTTIVSQAQGAASTRVRVVATFVSVGVTMLYFSWKMALVSIATMPVLIGGGLLQSAMWKKQATDAAEEVEAQVVAEAVGAMRTVSALQLQADASHAPAQTMVFTTCQEACLPL</sequence>
<dbReference type="InterPro" id="IPR017871">
    <property type="entry name" value="ABC_transporter-like_CS"/>
</dbReference>
<evidence type="ECO:0000256" key="5">
    <source>
        <dbReference type="ARBA" id="ARBA00022737"/>
    </source>
</evidence>
<feature type="domain" description="ABC transmembrane type-1" evidence="13">
    <location>
        <begin position="774"/>
        <end position="968"/>
    </location>
</feature>
<comment type="subcellular location">
    <subcellularLocation>
        <location evidence="1">Membrane</location>
        <topology evidence="1">Multi-pass membrane protein</topology>
    </subcellularLocation>
</comment>
<evidence type="ECO:0000259" key="12">
    <source>
        <dbReference type="PROSITE" id="PS50893"/>
    </source>
</evidence>
<evidence type="ECO:0000256" key="1">
    <source>
        <dbReference type="ARBA" id="ARBA00004141"/>
    </source>
</evidence>
<accession>A0AAE0FDT1</accession>
<gene>
    <name evidence="14" type="ORF">CYMTET_33405</name>
</gene>
<evidence type="ECO:0000256" key="8">
    <source>
        <dbReference type="ARBA" id="ARBA00022989"/>
    </source>
</evidence>
<reference evidence="14 15" key="1">
    <citation type="journal article" date="2015" name="Genome Biol. Evol.">
        <title>Comparative Genomics of a Bacterivorous Green Alga Reveals Evolutionary Causalities and Consequences of Phago-Mixotrophic Mode of Nutrition.</title>
        <authorList>
            <person name="Burns J.A."/>
            <person name="Paasch A."/>
            <person name="Narechania A."/>
            <person name="Kim E."/>
        </authorList>
    </citation>
    <scope>NUCLEOTIDE SEQUENCE [LARGE SCALE GENOMIC DNA]</scope>
    <source>
        <strain evidence="14 15">PLY_AMNH</strain>
    </source>
</reference>
<dbReference type="CDD" id="cd18577">
    <property type="entry name" value="ABC_6TM_Pgp_ABCB1_D1_like"/>
    <property type="match status" value="1"/>
</dbReference>
<dbReference type="SUPFAM" id="SSF52540">
    <property type="entry name" value="P-loop containing nucleoside triphosphate hydrolases"/>
    <property type="match status" value="1"/>
</dbReference>
<keyword evidence="6" id="KW-0547">Nucleotide-binding</keyword>
<protein>
    <submittedName>
        <fullName evidence="14">Uncharacterized protein</fullName>
    </submittedName>
</protein>
<dbReference type="SMART" id="SM00382">
    <property type="entry name" value="AAA"/>
    <property type="match status" value="1"/>
</dbReference>
<dbReference type="InterPro" id="IPR039421">
    <property type="entry name" value="Type_1_exporter"/>
</dbReference>
<dbReference type="GO" id="GO:0005743">
    <property type="term" value="C:mitochondrial inner membrane"/>
    <property type="evidence" value="ECO:0007669"/>
    <property type="project" value="TreeGrafter"/>
</dbReference>
<evidence type="ECO:0000259" key="13">
    <source>
        <dbReference type="PROSITE" id="PS50929"/>
    </source>
</evidence>
<dbReference type="InterPro" id="IPR027417">
    <property type="entry name" value="P-loop_NTPase"/>
</dbReference>
<keyword evidence="9 11" id="KW-0472">Membrane</keyword>
<dbReference type="GO" id="GO:0005524">
    <property type="term" value="F:ATP binding"/>
    <property type="evidence" value="ECO:0007669"/>
    <property type="project" value="UniProtKB-KW"/>
</dbReference>
<feature type="domain" description="ABC transporter" evidence="12">
    <location>
        <begin position="427"/>
        <end position="665"/>
    </location>
</feature>
<feature type="transmembrane region" description="Helical" evidence="11">
    <location>
        <begin position="368"/>
        <end position="387"/>
    </location>
</feature>
<dbReference type="InterPro" id="IPR011527">
    <property type="entry name" value="ABC1_TM_dom"/>
</dbReference>
<dbReference type="Gene3D" id="1.20.1560.10">
    <property type="entry name" value="ABC transporter type 1, transmembrane domain"/>
    <property type="match status" value="2"/>
</dbReference>
<dbReference type="PROSITE" id="PS50893">
    <property type="entry name" value="ABC_TRANSPORTER_2"/>
    <property type="match status" value="1"/>
</dbReference>
<dbReference type="InterPro" id="IPR003593">
    <property type="entry name" value="AAA+_ATPase"/>
</dbReference>
<evidence type="ECO:0000256" key="2">
    <source>
        <dbReference type="ARBA" id="ARBA00007577"/>
    </source>
</evidence>
<dbReference type="InterPro" id="IPR003439">
    <property type="entry name" value="ABC_transporter-like_ATP-bd"/>
</dbReference>
<comment type="caution">
    <text evidence="14">The sequence shown here is derived from an EMBL/GenBank/DDBJ whole genome shotgun (WGS) entry which is preliminary data.</text>
</comment>
<evidence type="ECO:0000313" key="15">
    <source>
        <dbReference type="Proteomes" id="UP001190700"/>
    </source>
</evidence>
<dbReference type="GO" id="GO:0015421">
    <property type="term" value="F:ABC-type oligopeptide transporter activity"/>
    <property type="evidence" value="ECO:0007669"/>
    <property type="project" value="TreeGrafter"/>
</dbReference>
<dbReference type="Pfam" id="PF00664">
    <property type="entry name" value="ABC_membrane"/>
    <property type="match status" value="2"/>
</dbReference>
<dbReference type="SUPFAM" id="SSF90123">
    <property type="entry name" value="ABC transporter transmembrane region"/>
    <property type="match status" value="2"/>
</dbReference>
<dbReference type="PROSITE" id="PS00211">
    <property type="entry name" value="ABC_TRANSPORTER_1"/>
    <property type="match status" value="1"/>
</dbReference>
<keyword evidence="5" id="KW-0677">Repeat</keyword>
<dbReference type="Gene3D" id="3.40.50.300">
    <property type="entry name" value="P-loop containing nucleotide triphosphate hydrolases"/>
    <property type="match status" value="1"/>
</dbReference>
<keyword evidence="7" id="KW-0067">ATP-binding</keyword>
<evidence type="ECO:0000256" key="6">
    <source>
        <dbReference type="ARBA" id="ARBA00022741"/>
    </source>
</evidence>
<keyword evidence="15" id="KW-1185">Reference proteome</keyword>
<feature type="transmembrane region" description="Helical" evidence="11">
    <location>
        <begin position="770"/>
        <end position="796"/>
    </location>
</feature>
<feature type="transmembrane region" description="Helical" evidence="11">
    <location>
        <begin position="329"/>
        <end position="348"/>
    </location>
</feature>
<evidence type="ECO:0000256" key="10">
    <source>
        <dbReference type="SAM" id="MobiDB-lite"/>
    </source>
</evidence>
<keyword evidence="8 11" id="KW-1133">Transmembrane helix</keyword>
<evidence type="ECO:0000256" key="4">
    <source>
        <dbReference type="ARBA" id="ARBA00022692"/>
    </source>
</evidence>
<dbReference type="CDD" id="cd03249">
    <property type="entry name" value="ABC_MTABC3_MDL1_MDL2"/>
    <property type="match status" value="1"/>
</dbReference>
<dbReference type="PANTHER" id="PTHR43394:SF11">
    <property type="entry name" value="ATP-BINDING CASSETTE TRANSPORTER"/>
    <property type="match status" value="1"/>
</dbReference>
<feature type="transmembrane region" description="Helical" evidence="11">
    <location>
        <begin position="816"/>
        <end position="840"/>
    </location>
</feature>
<evidence type="ECO:0000256" key="9">
    <source>
        <dbReference type="ARBA" id="ARBA00023136"/>
    </source>
</evidence>
<feature type="region of interest" description="Disordered" evidence="10">
    <location>
        <begin position="50"/>
        <end position="84"/>
    </location>
</feature>
<feature type="domain" description="ABC transmembrane type-1" evidence="13">
    <location>
        <begin position="106"/>
        <end position="392"/>
    </location>
</feature>
<comment type="similarity">
    <text evidence="2">Belongs to the ABC transporter superfamily. ABCB family. Multidrug resistance exporter (TC 3.A.1.201) subfamily.</text>
</comment>
<dbReference type="PROSITE" id="PS50929">
    <property type="entry name" value="ABC_TM1F"/>
    <property type="match status" value="2"/>
</dbReference>
<name>A0AAE0FDT1_9CHLO</name>
<dbReference type="Pfam" id="PF00005">
    <property type="entry name" value="ABC_tran"/>
    <property type="match status" value="1"/>
</dbReference>
<evidence type="ECO:0000256" key="11">
    <source>
        <dbReference type="SAM" id="Phobius"/>
    </source>
</evidence>
<dbReference type="AlphaFoldDB" id="A0AAE0FDT1"/>
<proteinExistence type="inferred from homology"/>
<evidence type="ECO:0000256" key="3">
    <source>
        <dbReference type="ARBA" id="ARBA00022448"/>
    </source>
</evidence>
<keyword evidence="3" id="KW-0813">Transport</keyword>
<feature type="transmembrane region" description="Helical" evidence="11">
    <location>
        <begin position="249"/>
        <end position="270"/>
    </location>
</feature>
<dbReference type="GO" id="GO:0016887">
    <property type="term" value="F:ATP hydrolysis activity"/>
    <property type="evidence" value="ECO:0007669"/>
    <property type="project" value="InterPro"/>
</dbReference>
<dbReference type="InterPro" id="IPR036640">
    <property type="entry name" value="ABC1_TM_sf"/>
</dbReference>
<feature type="transmembrane region" description="Helical" evidence="11">
    <location>
        <begin position="103"/>
        <end position="126"/>
    </location>
</feature>
<dbReference type="Proteomes" id="UP001190700">
    <property type="component" value="Unassembled WGS sequence"/>
</dbReference>
<dbReference type="GO" id="GO:0090374">
    <property type="term" value="P:oligopeptide export from mitochondrion"/>
    <property type="evidence" value="ECO:0007669"/>
    <property type="project" value="TreeGrafter"/>
</dbReference>
<keyword evidence="4 11" id="KW-0812">Transmembrane</keyword>
<dbReference type="EMBL" id="LGRX02020421">
    <property type="protein sequence ID" value="KAK3257511.1"/>
    <property type="molecule type" value="Genomic_DNA"/>
</dbReference>
<organism evidence="14 15">
    <name type="scientific">Cymbomonas tetramitiformis</name>
    <dbReference type="NCBI Taxonomy" id="36881"/>
    <lineage>
        <taxon>Eukaryota</taxon>
        <taxon>Viridiplantae</taxon>
        <taxon>Chlorophyta</taxon>
        <taxon>Pyramimonadophyceae</taxon>
        <taxon>Pyramimonadales</taxon>
        <taxon>Pyramimonadaceae</taxon>
        <taxon>Cymbomonas</taxon>
    </lineage>
</organism>
<dbReference type="FunFam" id="3.40.50.300:FF:000251">
    <property type="entry name" value="ABC transporter B family member 19"/>
    <property type="match status" value="1"/>
</dbReference>